<name>A0ACB8SBU5_9AGAM</name>
<reference evidence="1" key="2">
    <citation type="journal article" date="2022" name="New Phytol.">
        <title>Evolutionary transition to the ectomycorrhizal habit in the genomes of a hyperdiverse lineage of mushroom-forming fungi.</title>
        <authorList>
            <person name="Looney B."/>
            <person name="Miyauchi S."/>
            <person name="Morin E."/>
            <person name="Drula E."/>
            <person name="Courty P.E."/>
            <person name="Kohler A."/>
            <person name="Kuo A."/>
            <person name="LaButti K."/>
            <person name="Pangilinan J."/>
            <person name="Lipzen A."/>
            <person name="Riley R."/>
            <person name="Andreopoulos W."/>
            <person name="He G."/>
            <person name="Johnson J."/>
            <person name="Nolan M."/>
            <person name="Tritt A."/>
            <person name="Barry K.W."/>
            <person name="Grigoriev I.V."/>
            <person name="Nagy L.G."/>
            <person name="Hibbett D."/>
            <person name="Henrissat B."/>
            <person name="Matheny P.B."/>
            <person name="Labbe J."/>
            <person name="Martin F.M."/>
        </authorList>
    </citation>
    <scope>NUCLEOTIDE SEQUENCE</scope>
    <source>
        <strain evidence="1">FP105234-sp</strain>
    </source>
</reference>
<accession>A0ACB8SBU5</accession>
<sequence length="322" mass="35936">MKPAIGESESSTVLPPHYRLPLDESFYGLDAEESAFFKSQTGIQDDNELKNHLLEIQAAAYAVHPYPCIRRFAWTKLKISRLFPYKQFLELGKERKGAIFLDIGCCFGNDVRKAIFDGYPAENAIASDLHQEFWDLGHIAFKSTPETFPVPFIAGDAFSPSHLEIVPPFNNASPPTTPVPDLKTLTSLNPLRGHVSAIHASAFFHLFQEAEQLTLARALAALLSPETGSMLFGEHAGLPLKGARRSLIGLGDRFTHSPESWADLWDGEVFEKGTVRVETELRKMEQDSLNSAIAAVHGEERAKAMETEGFKFYWLTWSVTRL</sequence>
<evidence type="ECO:0000313" key="1">
    <source>
        <dbReference type="EMBL" id="KAI0053446.1"/>
    </source>
</evidence>
<comment type="caution">
    <text evidence="1">The sequence shown here is derived from an EMBL/GenBank/DDBJ whole genome shotgun (WGS) entry which is preliminary data.</text>
</comment>
<gene>
    <name evidence="1" type="ORF">FA95DRAFT_1481572</name>
</gene>
<dbReference type="Proteomes" id="UP000814033">
    <property type="component" value="Unassembled WGS sequence"/>
</dbReference>
<organism evidence="1 2">
    <name type="scientific">Auriscalpium vulgare</name>
    <dbReference type="NCBI Taxonomy" id="40419"/>
    <lineage>
        <taxon>Eukaryota</taxon>
        <taxon>Fungi</taxon>
        <taxon>Dikarya</taxon>
        <taxon>Basidiomycota</taxon>
        <taxon>Agaricomycotina</taxon>
        <taxon>Agaricomycetes</taxon>
        <taxon>Russulales</taxon>
        <taxon>Auriscalpiaceae</taxon>
        <taxon>Auriscalpium</taxon>
    </lineage>
</organism>
<keyword evidence="2" id="KW-1185">Reference proteome</keyword>
<reference evidence="1" key="1">
    <citation type="submission" date="2021-02" db="EMBL/GenBank/DDBJ databases">
        <authorList>
            <consortium name="DOE Joint Genome Institute"/>
            <person name="Ahrendt S."/>
            <person name="Looney B.P."/>
            <person name="Miyauchi S."/>
            <person name="Morin E."/>
            <person name="Drula E."/>
            <person name="Courty P.E."/>
            <person name="Chicoki N."/>
            <person name="Fauchery L."/>
            <person name="Kohler A."/>
            <person name="Kuo A."/>
            <person name="Labutti K."/>
            <person name="Pangilinan J."/>
            <person name="Lipzen A."/>
            <person name="Riley R."/>
            <person name="Andreopoulos W."/>
            <person name="He G."/>
            <person name="Johnson J."/>
            <person name="Barry K.W."/>
            <person name="Grigoriev I.V."/>
            <person name="Nagy L."/>
            <person name="Hibbett D."/>
            <person name="Henrissat B."/>
            <person name="Matheny P.B."/>
            <person name="Labbe J."/>
            <person name="Martin F."/>
        </authorList>
    </citation>
    <scope>NUCLEOTIDE SEQUENCE</scope>
    <source>
        <strain evidence="1">FP105234-sp</strain>
    </source>
</reference>
<dbReference type="EMBL" id="MU275840">
    <property type="protein sequence ID" value="KAI0053446.1"/>
    <property type="molecule type" value="Genomic_DNA"/>
</dbReference>
<evidence type="ECO:0000313" key="2">
    <source>
        <dbReference type="Proteomes" id="UP000814033"/>
    </source>
</evidence>
<proteinExistence type="predicted"/>
<protein>
    <submittedName>
        <fullName evidence="1">Uncharacterized protein</fullName>
    </submittedName>
</protein>